<gene>
    <name evidence="2" type="ORF">KIPB_013005</name>
</gene>
<dbReference type="Proteomes" id="UP000265618">
    <property type="component" value="Unassembled WGS sequence"/>
</dbReference>
<sequence>MSYYAQPSRTLRPSLAAYLTHMAESTPQEVEDDIEAPAEAKFNWFTGVMGRVLLCVLGVVLFLRTPFIV</sequence>
<organism evidence="2 3">
    <name type="scientific">Kipferlia bialata</name>
    <dbReference type="NCBI Taxonomy" id="797122"/>
    <lineage>
        <taxon>Eukaryota</taxon>
        <taxon>Metamonada</taxon>
        <taxon>Carpediemonas-like organisms</taxon>
        <taxon>Kipferlia</taxon>
    </lineage>
</organism>
<dbReference type="EMBL" id="BDIP01005981">
    <property type="protein sequence ID" value="GIQ90272.1"/>
    <property type="molecule type" value="Genomic_DNA"/>
</dbReference>
<comment type="caution">
    <text evidence="2">The sequence shown here is derived from an EMBL/GenBank/DDBJ whole genome shotgun (WGS) entry which is preliminary data.</text>
</comment>
<name>A0A9K3D7X2_9EUKA</name>
<evidence type="ECO:0000313" key="3">
    <source>
        <dbReference type="Proteomes" id="UP000265618"/>
    </source>
</evidence>
<feature type="transmembrane region" description="Helical" evidence="1">
    <location>
        <begin position="42"/>
        <end position="63"/>
    </location>
</feature>
<proteinExistence type="predicted"/>
<keyword evidence="1" id="KW-1133">Transmembrane helix</keyword>
<accession>A0A9K3D7X2</accession>
<keyword evidence="1" id="KW-0472">Membrane</keyword>
<keyword evidence="3" id="KW-1185">Reference proteome</keyword>
<evidence type="ECO:0000313" key="2">
    <source>
        <dbReference type="EMBL" id="GIQ90272.1"/>
    </source>
</evidence>
<feature type="non-terminal residue" evidence="2">
    <location>
        <position position="1"/>
    </location>
</feature>
<keyword evidence="1" id="KW-0812">Transmembrane</keyword>
<evidence type="ECO:0000256" key="1">
    <source>
        <dbReference type="SAM" id="Phobius"/>
    </source>
</evidence>
<reference evidence="2 3" key="1">
    <citation type="journal article" date="2018" name="PLoS ONE">
        <title>The draft genome of Kipferlia bialata reveals reductive genome evolution in fornicate parasites.</title>
        <authorList>
            <person name="Tanifuji G."/>
            <person name="Takabayashi S."/>
            <person name="Kume K."/>
            <person name="Takagi M."/>
            <person name="Nakayama T."/>
            <person name="Kamikawa R."/>
            <person name="Inagaki Y."/>
            <person name="Hashimoto T."/>
        </authorList>
    </citation>
    <scope>NUCLEOTIDE SEQUENCE [LARGE SCALE GENOMIC DNA]</scope>
    <source>
        <strain evidence="2">NY0173</strain>
    </source>
</reference>
<dbReference type="AlphaFoldDB" id="A0A9K3D7X2"/>
<protein>
    <submittedName>
        <fullName evidence="2">Uncharacterized protein</fullName>
    </submittedName>
</protein>